<name>A0A2T7P8K9_POMCA</name>
<gene>
    <name evidence="3" type="ORF">C0Q70_09006</name>
</gene>
<feature type="signal peptide" evidence="2">
    <location>
        <begin position="1"/>
        <end position="24"/>
    </location>
</feature>
<comment type="caution">
    <text evidence="3">The sequence shown here is derived from an EMBL/GenBank/DDBJ whole genome shotgun (WGS) entry which is preliminary data.</text>
</comment>
<keyword evidence="2" id="KW-0732">Signal</keyword>
<proteinExistence type="predicted"/>
<feature type="region of interest" description="Disordered" evidence="1">
    <location>
        <begin position="97"/>
        <end position="123"/>
    </location>
</feature>
<reference evidence="3 4" key="1">
    <citation type="submission" date="2018-04" db="EMBL/GenBank/DDBJ databases">
        <title>The genome of golden apple snail Pomacea canaliculata provides insight into stress tolerance and invasive adaptation.</title>
        <authorList>
            <person name="Liu C."/>
            <person name="Liu B."/>
            <person name="Ren Y."/>
            <person name="Zhang Y."/>
            <person name="Wang H."/>
            <person name="Li S."/>
            <person name="Jiang F."/>
            <person name="Yin L."/>
            <person name="Zhang G."/>
            <person name="Qian W."/>
            <person name="Fan W."/>
        </authorList>
    </citation>
    <scope>NUCLEOTIDE SEQUENCE [LARGE SCALE GENOMIC DNA]</scope>
    <source>
        <strain evidence="3">SZHN2017</strain>
        <tissue evidence="3">Muscle</tissue>
    </source>
</reference>
<evidence type="ECO:0000313" key="3">
    <source>
        <dbReference type="EMBL" id="PVD29750.1"/>
    </source>
</evidence>
<evidence type="ECO:0000313" key="4">
    <source>
        <dbReference type="Proteomes" id="UP000245119"/>
    </source>
</evidence>
<dbReference type="OrthoDB" id="6229420at2759"/>
<sequence>MRGSLLFRCAGALCILLLSLRTDGETENKINDDCTIAWGDLEPDVEYKTVEFETSTSWISPLIEIARFYIDITLDEILPPDDIANALGGQGSVFDAITTRQRRQEKERAEKKSTEEGREKAMW</sequence>
<dbReference type="AlphaFoldDB" id="A0A2T7P8K9"/>
<evidence type="ECO:0000256" key="1">
    <source>
        <dbReference type="SAM" id="MobiDB-lite"/>
    </source>
</evidence>
<keyword evidence="4" id="KW-1185">Reference proteome</keyword>
<feature type="chain" id="PRO_5015575563" evidence="2">
    <location>
        <begin position="25"/>
        <end position="123"/>
    </location>
</feature>
<dbReference type="EMBL" id="PZQS01000005">
    <property type="protein sequence ID" value="PVD29750.1"/>
    <property type="molecule type" value="Genomic_DNA"/>
</dbReference>
<dbReference type="Proteomes" id="UP000245119">
    <property type="component" value="Linkage Group LG5"/>
</dbReference>
<organism evidence="3 4">
    <name type="scientific">Pomacea canaliculata</name>
    <name type="common">Golden apple snail</name>
    <dbReference type="NCBI Taxonomy" id="400727"/>
    <lineage>
        <taxon>Eukaryota</taxon>
        <taxon>Metazoa</taxon>
        <taxon>Spiralia</taxon>
        <taxon>Lophotrochozoa</taxon>
        <taxon>Mollusca</taxon>
        <taxon>Gastropoda</taxon>
        <taxon>Caenogastropoda</taxon>
        <taxon>Architaenioglossa</taxon>
        <taxon>Ampullarioidea</taxon>
        <taxon>Ampullariidae</taxon>
        <taxon>Pomacea</taxon>
    </lineage>
</organism>
<protein>
    <submittedName>
        <fullName evidence="3">Uncharacterized protein</fullName>
    </submittedName>
</protein>
<feature type="compositionally biased region" description="Basic and acidic residues" evidence="1">
    <location>
        <begin position="102"/>
        <end position="123"/>
    </location>
</feature>
<accession>A0A2T7P8K9</accession>
<evidence type="ECO:0000256" key="2">
    <source>
        <dbReference type="SAM" id="SignalP"/>
    </source>
</evidence>